<sequence length="200" mass="22090">MKASIQILISMAFVALAACATQEVKQDKPDTPIKDELSIITDESLQSSGQNPPMTLIKDNQTLNLVRIMDGGACKNEFQGAKGAFLVYADQADIERIKSEKGPQIFADFENKIQTLSTEAFQEAIDATNLAEDPFALGADEAQEKLAKQLFNNFRNSVADAVKVFQQETTLTIDVVPFSPSFMFYQQGCEATHLEQEQEN</sequence>
<protein>
    <recommendedName>
        <fullName evidence="4">DUF2884 family protein</fullName>
    </recommendedName>
</protein>
<evidence type="ECO:0000313" key="3">
    <source>
        <dbReference type="Proteomes" id="UP001160519"/>
    </source>
</evidence>
<comment type="caution">
    <text evidence="2">The sequence shown here is derived from an EMBL/GenBank/DDBJ whole genome shotgun (WGS) entry which is preliminary data.</text>
</comment>
<keyword evidence="3" id="KW-1185">Reference proteome</keyword>
<reference evidence="2" key="1">
    <citation type="submission" date="2023-01" db="EMBL/GenBank/DDBJ databases">
        <title>Biogeochemical cycle of methane in antarctic sediments.</title>
        <authorList>
            <person name="Roldan D.M."/>
            <person name="Menes R.J."/>
        </authorList>
    </citation>
    <scope>NUCLEOTIDE SEQUENCE [LARGE SCALE GENOMIC DNA]</scope>
    <source>
        <strain evidence="2">K-2018 MAG008</strain>
    </source>
</reference>
<evidence type="ECO:0000256" key="1">
    <source>
        <dbReference type="SAM" id="SignalP"/>
    </source>
</evidence>
<dbReference type="Proteomes" id="UP001160519">
    <property type="component" value="Unassembled WGS sequence"/>
</dbReference>
<evidence type="ECO:0000313" key="2">
    <source>
        <dbReference type="EMBL" id="MDI1231778.1"/>
    </source>
</evidence>
<keyword evidence="1" id="KW-0732">Signal</keyword>
<dbReference type="AlphaFoldDB" id="A0AA43Q9I9"/>
<feature type="signal peptide" evidence="1">
    <location>
        <begin position="1"/>
        <end position="17"/>
    </location>
</feature>
<proteinExistence type="predicted"/>
<organism evidence="2 3">
    <name type="scientific">Candidatus Methylobacter titanis</name>
    <dbReference type="NCBI Taxonomy" id="3053457"/>
    <lineage>
        <taxon>Bacteria</taxon>
        <taxon>Pseudomonadati</taxon>
        <taxon>Pseudomonadota</taxon>
        <taxon>Gammaproteobacteria</taxon>
        <taxon>Methylococcales</taxon>
        <taxon>Methylococcaceae</taxon>
        <taxon>Methylobacter</taxon>
    </lineage>
</organism>
<evidence type="ECO:0008006" key="4">
    <source>
        <dbReference type="Google" id="ProtNLM"/>
    </source>
</evidence>
<accession>A0AA43Q9I9</accession>
<dbReference type="PROSITE" id="PS51257">
    <property type="entry name" value="PROKAR_LIPOPROTEIN"/>
    <property type="match status" value="1"/>
</dbReference>
<gene>
    <name evidence="2" type="ORF">PSU93_11575</name>
</gene>
<dbReference type="EMBL" id="JAQSDF010000042">
    <property type="protein sequence ID" value="MDI1231778.1"/>
    <property type="molecule type" value="Genomic_DNA"/>
</dbReference>
<name>A0AA43Q9I9_9GAMM</name>
<feature type="chain" id="PRO_5041391176" description="DUF2884 family protein" evidence="1">
    <location>
        <begin position="18"/>
        <end position="200"/>
    </location>
</feature>